<dbReference type="InterPro" id="IPR011010">
    <property type="entry name" value="DNA_brk_join_enz"/>
</dbReference>
<dbReference type="SUPFAM" id="SSF56349">
    <property type="entry name" value="DNA breaking-rejoining enzymes"/>
    <property type="match status" value="1"/>
</dbReference>
<dbReference type="InterPro" id="IPR013762">
    <property type="entry name" value="Integrase-like_cat_sf"/>
</dbReference>
<protein>
    <submittedName>
        <fullName evidence="4">Tyrosine-type recombinase/integrase</fullName>
    </submittedName>
</protein>
<evidence type="ECO:0000313" key="4">
    <source>
        <dbReference type="EMBL" id="MFG1711173.1"/>
    </source>
</evidence>
<gene>
    <name evidence="4" type="ORF">ACFLIM_49280</name>
</gene>
<feature type="region of interest" description="Disordered" evidence="2">
    <location>
        <begin position="182"/>
        <end position="210"/>
    </location>
</feature>
<name>A0ABW7AYQ2_9ACTN</name>
<feature type="domain" description="Tyr recombinase" evidence="3">
    <location>
        <begin position="12"/>
        <end position="56"/>
    </location>
</feature>
<dbReference type="EMBL" id="JBICRM010000075">
    <property type="protein sequence ID" value="MFG1711173.1"/>
    <property type="molecule type" value="Genomic_DNA"/>
</dbReference>
<evidence type="ECO:0000259" key="3">
    <source>
        <dbReference type="Pfam" id="PF00589"/>
    </source>
</evidence>
<evidence type="ECO:0000256" key="1">
    <source>
        <dbReference type="ARBA" id="ARBA00023172"/>
    </source>
</evidence>
<dbReference type="InterPro" id="IPR002104">
    <property type="entry name" value="Integrase_catalytic"/>
</dbReference>
<evidence type="ECO:0000313" key="5">
    <source>
        <dbReference type="Proteomes" id="UP001603978"/>
    </source>
</evidence>
<dbReference type="Proteomes" id="UP001603978">
    <property type="component" value="Unassembled WGS sequence"/>
</dbReference>
<evidence type="ECO:0000256" key="2">
    <source>
        <dbReference type="SAM" id="MobiDB-lite"/>
    </source>
</evidence>
<accession>A0ABW7AYQ2</accession>
<dbReference type="RefSeq" id="WP_393177716.1">
    <property type="nucleotide sequence ID" value="NZ_JBICRM010000075.1"/>
</dbReference>
<proteinExistence type="predicted"/>
<comment type="caution">
    <text evidence="4">The sequence shown here is derived from an EMBL/GenBank/DDBJ whole genome shotgun (WGS) entry which is preliminary data.</text>
</comment>
<keyword evidence="5" id="KW-1185">Reference proteome</keyword>
<dbReference type="Gene3D" id="1.10.443.10">
    <property type="entry name" value="Intergrase catalytic core"/>
    <property type="match status" value="1"/>
</dbReference>
<sequence>MTDAAGRPVKLSHTHRFRHTKLTKLTELGLPVHVLQHYAGHFTSTMSMHYVARRDEHAEQAFLATRKFKADGTRVLFSTDDHDALHLLDRADRFLTATACCPCRPARRATPCLTCGVFVTDDSHLDTLQRQLAETTALIERTRARFHNRHGHPMPDDNVLLVQRQAERDALVKLLAAMQASPGRAVQGAGTPSSPVPVSVDLTRHRKQHS</sequence>
<dbReference type="Pfam" id="PF00589">
    <property type="entry name" value="Phage_integrase"/>
    <property type="match status" value="1"/>
</dbReference>
<keyword evidence="1" id="KW-0233">DNA recombination</keyword>
<organism evidence="4 5">
    <name type="scientific">Nonomuraea marmarensis</name>
    <dbReference type="NCBI Taxonomy" id="3351344"/>
    <lineage>
        <taxon>Bacteria</taxon>
        <taxon>Bacillati</taxon>
        <taxon>Actinomycetota</taxon>
        <taxon>Actinomycetes</taxon>
        <taxon>Streptosporangiales</taxon>
        <taxon>Streptosporangiaceae</taxon>
        <taxon>Nonomuraea</taxon>
    </lineage>
</organism>
<reference evidence="4 5" key="1">
    <citation type="submission" date="2024-10" db="EMBL/GenBank/DDBJ databases">
        <authorList>
            <person name="Topkara A.R."/>
            <person name="Saygin H."/>
        </authorList>
    </citation>
    <scope>NUCLEOTIDE SEQUENCE [LARGE SCALE GENOMIC DNA]</scope>
    <source>
        <strain evidence="4 5">M3C6</strain>
    </source>
</reference>